<keyword evidence="9 16" id="KW-0249">Electron transport</keyword>
<evidence type="ECO:0000256" key="15">
    <source>
        <dbReference type="ARBA" id="ARBA00049551"/>
    </source>
</evidence>
<keyword evidence="8" id="KW-1278">Translocase</keyword>
<evidence type="ECO:0000259" key="17">
    <source>
        <dbReference type="Pfam" id="PF00361"/>
    </source>
</evidence>
<dbReference type="GO" id="GO:0042773">
    <property type="term" value="P:ATP synthesis coupled electron transport"/>
    <property type="evidence" value="ECO:0007669"/>
    <property type="project" value="InterPro"/>
</dbReference>
<keyword evidence="6 16" id="KW-0679">Respiratory chain</keyword>
<evidence type="ECO:0000256" key="14">
    <source>
        <dbReference type="ARBA" id="ARBA00023136"/>
    </source>
</evidence>
<evidence type="ECO:0000256" key="2">
    <source>
        <dbReference type="ARBA" id="ARBA00009025"/>
    </source>
</evidence>
<evidence type="ECO:0000256" key="7">
    <source>
        <dbReference type="ARBA" id="ARBA00022692"/>
    </source>
</evidence>
<evidence type="ECO:0000256" key="11">
    <source>
        <dbReference type="ARBA" id="ARBA00023027"/>
    </source>
</evidence>
<organism evidence="18">
    <name type="scientific">Septifer bilocularis</name>
    <dbReference type="NCBI Taxonomy" id="102393"/>
    <lineage>
        <taxon>Eukaryota</taxon>
        <taxon>Metazoa</taxon>
        <taxon>Spiralia</taxon>
        <taxon>Lophotrochozoa</taxon>
        <taxon>Mollusca</taxon>
        <taxon>Bivalvia</taxon>
        <taxon>Autobranchia</taxon>
        <taxon>Pteriomorphia</taxon>
        <taxon>Mytilida</taxon>
        <taxon>Mytiloidea</taxon>
        <taxon>Mytilidae</taxon>
        <taxon>Mytilinae</taxon>
        <taxon>Septifer</taxon>
    </lineage>
</organism>
<feature type="transmembrane region" description="Helical" evidence="16">
    <location>
        <begin position="415"/>
        <end position="435"/>
    </location>
</feature>
<evidence type="ECO:0000256" key="9">
    <source>
        <dbReference type="ARBA" id="ARBA00022982"/>
    </source>
</evidence>
<evidence type="ECO:0000256" key="10">
    <source>
        <dbReference type="ARBA" id="ARBA00022989"/>
    </source>
</evidence>
<sequence length="436" mass="48390">MITGACVLLVFIVMLSDSLTMVLLLLCLSVMCFITSVYMQSEVIDYMGIVSLDSTSTSLITLSIFVSVLSMLSSVNVVRAKLFSFIMSMSVLSLVLSFSVGNFFLFFFCFESTLMPILFLIVGWGYQPERLQAGSYMVLYTVFGSYFFLFGISYLAFNGMSGYMFCLTDKCGKIISMVWVIFVVGFLVKLPVYPFHLWLPKAHVEAPVAGSMLLAGVLLKLGGYGLIRFFSVVSCSYNMFSFWFVLVVGLLGGVYCGLMCLRQVDLKCLVAYSSVSHMSLVLLGIMSNTFVGVLGAVVIMIGHGLCSSGLFSMVNLYYLNSKSRLLSMNKGGLIIFPYLSFMCFLLSSSNMAAPPSLNLLGEILVFISCGYVSLIFLIMIGLISFFSACYSLYVYCSCNHGKVGNYPTSWYNVKFLDFFVLFSHWVPLNMLFLFVP</sequence>
<feature type="transmembrane region" description="Helical" evidence="16">
    <location>
        <begin position="239"/>
        <end position="261"/>
    </location>
</feature>
<dbReference type="InterPro" id="IPR003918">
    <property type="entry name" value="NADH_UbQ_OxRdtase"/>
</dbReference>
<feature type="domain" description="NADH:quinone oxidoreductase/Mrp antiporter transmembrane" evidence="17">
    <location>
        <begin position="102"/>
        <end position="384"/>
    </location>
</feature>
<evidence type="ECO:0000256" key="4">
    <source>
        <dbReference type="ARBA" id="ARBA00021006"/>
    </source>
</evidence>
<feature type="transmembrane region" description="Helical" evidence="16">
    <location>
        <begin position="206"/>
        <end position="227"/>
    </location>
</feature>
<gene>
    <name evidence="18" type="primary">nad4</name>
</gene>
<evidence type="ECO:0000256" key="16">
    <source>
        <dbReference type="RuleBase" id="RU003297"/>
    </source>
</evidence>
<keyword evidence="10 16" id="KW-1133">Transmembrane helix</keyword>
<feature type="transmembrane region" description="Helical" evidence="16">
    <location>
        <begin position="293"/>
        <end position="319"/>
    </location>
</feature>
<dbReference type="GO" id="GO:0008137">
    <property type="term" value="F:NADH dehydrogenase (ubiquinone) activity"/>
    <property type="evidence" value="ECO:0007669"/>
    <property type="project" value="UniProtKB-UniRule"/>
</dbReference>
<dbReference type="GO" id="GO:0015990">
    <property type="term" value="P:electron transport coupled proton transport"/>
    <property type="evidence" value="ECO:0007669"/>
    <property type="project" value="TreeGrafter"/>
</dbReference>
<feature type="transmembrane region" description="Helical" evidence="16">
    <location>
        <begin position="177"/>
        <end position="199"/>
    </location>
</feature>
<feature type="transmembrane region" description="Helical" evidence="16">
    <location>
        <begin position="82"/>
        <end position="98"/>
    </location>
</feature>
<dbReference type="AlphaFoldDB" id="A0A516EZK9"/>
<feature type="transmembrane region" description="Helical" evidence="16">
    <location>
        <begin position="363"/>
        <end position="395"/>
    </location>
</feature>
<comment type="subcellular location">
    <subcellularLocation>
        <location evidence="1 16">Mitochondrion membrane</location>
        <topology evidence="1 16">Multi-pass membrane protein</topology>
    </subcellularLocation>
</comment>
<comment type="catalytic activity">
    <reaction evidence="15 16">
        <text>a ubiquinone + NADH + 5 H(+)(in) = a ubiquinol + NAD(+) + 4 H(+)(out)</text>
        <dbReference type="Rhea" id="RHEA:29091"/>
        <dbReference type="Rhea" id="RHEA-COMP:9565"/>
        <dbReference type="Rhea" id="RHEA-COMP:9566"/>
        <dbReference type="ChEBI" id="CHEBI:15378"/>
        <dbReference type="ChEBI" id="CHEBI:16389"/>
        <dbReference type="ChEBI" id="CHEBI:17976"/>
        <dbReference type="ChEBI" id="CHEBI:57540"/>
        <dbReference type="ChEBI" id="CHEBI:57945"/>
        <dbReference type="EC" id="7.1.1.2"/>
    </reaction>
</comment>
<keyword evidence="14 16" id="KW-0472">Membrane</keyword>
<keyword evidence="12 16" id="KW-0830">Ubiquinone</keyword>
<evidence type="ECO:0000256" key="8">
    <source>
        <dbReference type="ARBA" id="ARBA00022967"/>
    </source>
</evidence>
<feature type="transmembrane region" description="Helical" evidence="16">
    <location>
        <begin position="104"/>
        <end position="126"/>
    </location>
</feature>
<evidence type="ECO:0000256" key="6">
    <source>
        <dbReference type="ARBA" id="ARBA00022660"/>
    </source>
</evidence>
<comment type="similarity">
    <text evidence="2 16">Belongs to the complex I subunit 4 family.</text>
</comment>
<keyword evidence="13 16" id="KW-0496">Mitochondrion</keyword>
<name>A0A516EZK9_9BIVA</name>
<keyword evidence="11 16" id="KW-0520">NAD</keyword>
<accession>A0A516EZK9</accession>
<feature type="transmembrane region" description="Helical" evidence="16">
    <location>
        <begin position="331"/>
        <end position="351"/>
    </location>
</feature>
<dbReference type="Pfam" id="PF00361">
    <property type="entry name" value="Proton_antipo_M"/>
    <property type="match status" value="1"/>
</dbReference>
<protein>
    <recommendedName>
        <fullName evidence="4 16">NADH-ubiquinone oxidoreductase chain 4</fullName>
        <ecNumber evidence="3 16">7.1.1.2</ecNumber>
    </recommendedName>
</protein>
<dbReference type="EC" id="7.1.1.2" evidence="3 16"/>
<dbReference type="PANTHER" id="PTHR43507">
    <property type="entry name" value="NADH-UBIQUINONE OXIDOREDUCTASE CHAIN 4"/>
    <property type="match status" value="1"/>
</dbReference>
<dbReference type="GO" id="GO:0031966">
    <property type="term" value="C:mitochondrial membrane"/>
    <property type="evidence" value="ECO:0007669"/>
    <property type="project" value="UniProtKB-SubCell"/>
</dbReference>
<dbReference type="EMBL" id="MK721549">
    <property type="protein sequence ID" value="QDO71941.1"/>
    <property type="molecule type" value="Genomic_DNA"/>
</dbReference>
<dbReference type="PRINTS" id="PR01437">
    <property type="entry name" value="NUOXDRDTASE4"/>
</dbReference>
<keyword evidence="5 16" id="KW-0813">Transport</keyword>
<comment type="function">
    <text evidence="16">Core subunit of the mitochondrial membrane respiratory chain NADH dehydrogenase (Complex I) which catalyzes electron transfer from NADH through the respiratory chain, using ubiquinone as an electron acceptor. Essential for the catalytic activity and assembly of complex I.</text>
</comment>
<evidence type="ECO:0000256" key="13">
    <source>
        <dbReference type="ARBA" id="ARBA00023128"/>
    </source>
</evidence>
<feature type="transmembrane region" description="Helical" evidence="16">
    <location>
        <begin position="268"/>
        <end position="287"/>
    </location>
</feature>
<geneLocation type="mitochondrion" evidence="18"/>
<evidence type="ECO:0000313" key="18">
    <source>
        <dbReference type="EMBL" id="QDO71941.1"/>
    </source>
</evidence>
<evidence type="ECO:0000256" key="5">
    <source>
        <dbReference type="ARBA" id="ARBA00022448"/>
    </source>
</evidence>
<dbReference type="PANTHER" id="PTHR43507:SF20">
    <property type="entry name" value="NADH-UBIQUINONE OXIDOREDUCTASE CHAIN 4"/>
    <property type="match status" value="1"/>
</dbReference>
<keyword evidence="7 16" id="KW-0812">Transmembrane</keyword>
<feature type="transmembrane region" description="Helical" evidence="16">
    <location>
        <begin position="58"/>
        <end position="75"/>
    </location>
</feature>
<evidence type="ECO:0000256" key="12">
    <source>
        <dbReference type="ARBA" id="ARBA00023075"/>
    </source>
</evidence>
<feature type="transmembrane region" description="Helical" evidence="16">
    <location>
        <begin position="138"/>
        <end position="157"/>
    </location>
</feature>
<proteinExistence type="inferred from homology"/>
<dbReference type="InterPro" id="IPR001750">
    <property type="entry name" value="ND/Mrp_TM"/>
</dbReference>
<evidence type="ECO:0000256" key="1">
    <source>
        <dbReference type="ARBA" id="ARBA00004225"/>
    </source>
</evidence>
<dbReference type="GO" id="GO:0003954">
    <property type="term" value="F:NADH dehydrogenase activity"/>
    <property type="evidence" value="ECO:0007669"/>
    <property type="project" value="TreeGrafter"/>
</dbReference>
<feature type="transmembrane region" description="Helical" evidence="16">
    <location>
        <begin position="7"/>
        <end position="38"/>
    </location>
</feature>
<dbReference type="GO" id="GO:0048039">
    <property type="term" value="F:ubiquinone binding"/>
    <property type="evidence" value="ECO:0007669"/>
    <property type="project" value="TreeGrafter"/>
</dbReference>
<reference evidence="18" key="1">
    <citation type="journal article" date="2019" name="Mol. Phylogenet. Evol.">
        <title>A mitochondrial genome phylogeny of Mytilidae (Bivalvia: Mytilida).</title>
        <authorList>
            <person name="Lee Y."/>
            <person name="Kwak H."/>
            <person name="Shin J."/>
            <person name="Kim S.C."/>
            <person name="Kim T."/>
            <person name="Park J.K."/>
        </authorList>
    </citation>
    <scope>NUCLEOTIDE SEQUENCE</scope>
</reference>
<evidence type="ECO:0000256" key="3">
    <source>
        <dbReference type="ARBA" id="ARBA00012944"/>
    </source>
</evidence>